<feature type="domain" description="ABC transmembrane type-1" evidence="8">
    <location>
        <begin position="75"/>
        <end position="266"/>
    </location>
</feature>
<feature type="transmembrane region" description="Helical" evidence="7">
    <location>
        <begin position="110"/>
        <end position="134"/>
    </location>
</feature>
<dbReference type="SUPFAM" id="SSF161098">
    <property type="entry name" value="MetI-like"/>
    <property type="match status" value="1"/>
</dbReference>
<evidence type="ECO:0000313" key="10">
    <source>
        <dbReference type="Proteomes" id="UP000564644"/>
    </source>
</evidence>
<dbReference type="GO" id="GO:0005886">
    <property type="term" value="C:plasma membrane"/>
    <property type="evidence" value="ECO:0007669"/>
    <property type="project" value="UniProtKB-SubCell"/>
</dbReference>
<keyword evidence="10" id="KW-1185">Reference proteome</keyword>
<keyword evidence="4 7" id="KW-0812">Transmembrane</keyword>
<evidence type="ECO:0000256" key="3">
    <source>
        <dbReference type="ARBA" id="ARBA00022475"/>
    </source>
</evidence>
<protein>
    <submittedName>
        <fullName evidence="9">Carbohydrate ABC transporter permease</fullName>
    </submittedName>
</protein>
<dbReference type="PANTHER" id="PTHR43744:SF6">
    <property type="entry name" value="ABC TRANSPORTER PERMEASE PROTEIN YESQ-RELATED"/>
    <property type="match status" value="1"/>
</dbReference>
<dbReference type="InterPro" id="IPR000515">
    <property type="entry name" value="MetI-like"/>
</dbReference>
<evidence type="ECO:0000259" key="8">
    <source>
        <dbReference type="PROSITE" id="PS50928"/>
    </source>
</evidence>
<feature type="transmembrane region" description="Helical" evidence="7">
    <location>
        <begin position="12"/>
        <end position="33"/>
    </location>
</feature>
<evidence type="ECO:0000256" key="2">
    <source>
        <dbReference type="ARBA" id="ARBA00022448"/>
    </source>
</evidence>
<proteinExistence type="inferred from homology"/>
<dbReference type="PROSITE" id="PS50928">
    <property type="entry name" value="ABC_TM1"/>
    <property type="match status" value="1"/>
</dbReference>
<comment type="caution">
    <text evidence="9">The sequence shown here is derived from an EMBL/GenBank/DDBJ whole genome shotgun (WGS) entry which is preliminary data.</text>
</comment>
<feature type="transmembrane region" description="Helical" evidence="7">
    <location>
        <begin position="186"/>
        <end position="209"/>
    </location>
</feature>
<dbReference type="AlphaFoldDB" id="A0A7X0SJN4"/>
<dbReference type="CDD" id="cd06261">
    <property type="entry name" value="TM_PBP2"/>
    <property type="match status" value="1"/>
</dbReference>
<organism evidence="9 10">
    <name type="scientific">Cohnella zeiphila</name>
    <dbReference type="NCBI Taxonomy" id="2761120"/>
    <lineage>
        <taxon>Bacteria</taxon>
        <taxon>Bacillati</taxon>
        <taxon>Bacillota</taxon>
        <taxon>Bacilli</taxon>
        <taxon>Bacillales</taxon>
        <taxon>Paenibacillaceae</taxon>
        <taxon>Cohnella</taxon>
    </lineage>
</organism>
<dbReference type="GO" id="GO:0055085">
    <property type="term" value="P:transmembrane transport"/>
    <property type="evidence" value="ECO:0007669"/>
    <property type="project" value="InterPro"/>
</dbReference>
<name>A0A7X0SJN4_9BACL</name>
<comment type="subcellular location">
    <subcellularLocation>
        <location evidence="1 7">Cell membrane</location>
        <topology evidence="1 7">Multi-pass membrane protein</topology>
    </subcellularLocation>
</comment>
<dbReference type="Gene3D" id="1.10.3720.10">
    <property type="entry name" value="MetI-like"/>
    <property type="match status" value="1"/>
</dbReference>
<keyword evidence="5 7" id="KW-1133">Transmembrane helix</keyword>
<keyword evidence="6 7" id="KW-0472">Membrane</keyword>
<evidence type="ECO:0000256" key="4">
    <source>
        <dbReference type="ARBA" id="ARBA00022692"/>
    </source>
</evidence>
<feature type="transmembrane region" description="Helical" evidence="7">
    <location>
        <begin position="79"/>
        <end position="98"/>
    </location>
</feature>
<evidence type="ECO:0000256" key="5">
    <source>
        <dbReference type="ARBA" id="ARBA00022989"/>
    </source>
</evidence>
<sequence>MTYANRKMRTLLYHLIVGLLALVMIYPILWMAMSSLKPNGEIFTTAYSLIPSKFAWSNYSTGWKGFGGNTFSTFYKNSLFLVVISTFGAVASSALVAYGFARVSYFGKSIWFGAMMMTMMLPRDVTMIPQYILFSKLGWLASFKPLIVPQFLGTPFFIFLIMQFIRTIPSELDEAAKIDGCSKYGIFFRVVLPLITPALVTSTIFAFYWNWDDFINPLLYLNNPKLYPVSLALKLFLDADAVNNWGGLFAMSTLSLIPVFLVFFLFQKYIVEGISTTGLKG</sequence>
<accession>A0A7X0SJN4</accession>
<dbReference type="Proteomes" id="UP000564644">
    <property type="component" value="Unassembled WGS sequence"/>
</dbReference>
<dbReference type="Pfam" id="PF00528">
    <property type="entry name" value="BPD_transp_1"/>
    <property type="match status" value="1"/>
</dbReference>
<evidence type="ECO:0000256" key="7">
    <source>
        <dbReference type="RuleBase" id="RU363032"/>
    </source>
</evidence>
<feature type="transmembrane region" description="Helical" evidence="7">
    <location>
        <begin position="146"/>
        <end position="165"/>
    </location>
</feature>
<comment type="similarity">
    <text evidence="7">Belongs to the binding-protein-dependent transport system permease family.</text>
</comment>
<evidence type="ECO:0000256" key="1">
    <source>
        <dbReference type="ARBA" id="ARBA00004651"/>
    </source>
</evidence>
<feature type="transmembrane region" description="Helical" evidence="7">
    <location>
        <begin position="245"/>
        <end position="266"/>
    </location>
</feature>
<dbReference type="InterPro" id="IPR035906">
    <property type="entry name" value="MetI-like_sf"/>
</dbReference>
<dbReference type="PANTHER" id="PTHR43744">
    <property type="entry name" value="ABC TRANSPORTER PERMEASE PROTEIN MG189-RELATED-RELATED"/>
    <property type="match status" value="1"/>
</dbReference>
<gene>
    <name evidence="9" type="ORF">H7C18_09775</name>
</gene>
<keyword evidence="2 7" id="KW-0813">Transport</keyword>
<dbReference type="EMBL" id="JACJVO010000010">
    <property type="protein sequence ID" value="MBB6731194.1"/>
    <property type="molecule type" value="Genomic_DNA"/>
</dbReference>
<dbReference type="RefSeq" id="WP_185128871.1">
    <property type="nucleotide sequence ID" value="NZ_JACJVO010000010.1"/>
</dbReference>
<evidence type="ECO:0000313" key="9">
    <source>
        <dbReference type="EMBL" id="MBB6731194.1"/>
    </source>
</evidence>
<keyword evidence="3" id="KW-1003">Cell membrane</keyword>
<evidence type="ECO:0000256" key="6">
    <source>
        <dbReference type="ARBA" id="ARBA00023136"/>
    </source>
</evidence>
<reference evidence="9 10" key="1">
    <citation type="submission" date="2020-08" db="EMBL/GenBank/DDBJ databases">
        <title>Cohnella phylogeny.</title>
        <authorList>
            <person name="Dunlap C."/>
        </authorList>
    </citation>
    <scope>NUCLEOTIDE SEQUENCE [LARGE SCALE GENOMIC DNA]</scope>
    <source>
        <strain evidence="9 10">CBP 2801</strain>
    </source>
</reference>